<feature type="domain" description="AB hydrolase-1" evidence="2">
    <location>
        <begin position="21"/>
        <end position="243"/>
    </location>
</feature>
<evidence type="ECO:0000259" key="2">
    <source>
        <dbReference type="Pfam" id="PF00561"/>
    </source>
</evidence>
<reference evidence="3 4" key="1">
    <citation type="submission" date="2016-10" db="EMBL/GenBank/DDBJ databases">
        <authorList>
            <person name="de Groot N.N."/>
        </authorList>
    </citation>
    <scope>NUCLEOTIDE SEQUENCE [LARGE SCALE GENOMIC DNA]</scope>
    <source>
        <strain evidence="3 4">CGMCC 4.1877</strain>
    </source>
</reference>
<evidence type="ECO:0000256" key="1">
    <source>
        <dbReference type="ARBA" id="ARBA00022801"/>
    </source>
</evidence>
<dbReference type="PANTHER" id="PTHR43798:SF31">
    <property type="entry name" value="AB HYDROLASE SUPERFAMILY PROTEIN YCLE"/>
    <property type="match status" value="1"/>
</dbReference>
<keyword evidence="1" id="KW-0378">Hydrolase</keyword>
<dbReference type="GO" id="GO:0016787">
    <property type="term" value="F:hydrolase activity"/>
    <property type="evidence" value="ECO:0007669"/>
    <property type="project" value="UniProtKB-KW"/>
</dbReference>
<dbReference type="Gene3D" id="3.40.50.1820">
    <property type="entry name" value="alpha/beta hydrolase"/>
    <property type="match status" value="1"/>
</dbReference>
<dbReference type="InterPro" id="IPR029058">
    <property type="entry name" value="AB_hydrolase_fold"/>
</dbReference>
<dbReference type="InterPro" id="IPR050266">
    <property type="entry name" value="AB_hydrolase_sf"/>
</dbReference>
<name>A0A1I5DI76_PSUAM</name>
<proteinExistence type="predicted"/>
<protein>
    <submittedName>
        <fullName evidence="3">Pimeloyl-ACP methyl ester carboxylesterase</fullName>
    </submittedName>
</protein>
<dbReference type="Proteomes" id="UP000199614">
    <property type="component" value="Unassembled WGS sequence"/>
</dbReference>
<gene>
    <name evidence="3" type="ORF">SAMN05216207_102662</name>
</gene>
<dbReference type="InterPro" id="IPR000073">
    <property type="entry name" value="AB_hydrolase_1"/>
</dbReference>
<dbReference type="STRING" id="260086.SAMN05216207_102662"/>
<evidence type="ECO:0000313" key="4">
    <source>
        <dbReference type="Proteomes" id="UP000199614"/>
    </source>
</evidence>
<dbReference type="EMBL" id="FOUY01000026">
    <property type="protein sequence ID" value="SFN98965.1"/>
    <property type="molecule type" value="Genomic_DNA"/>
</dbReference>
<dbReference type="SUPFAM" id="SSF53474">
    <property type="entry name" value="alpha/beta-Hydrolases"/>
    <property type="match status" value="1"/>
</dbReference>
<accession>A0A1I5DI76</accession>
<organism evidence="3 4">
    <name type="scientific">Pseudonocardia ammonioxydans</name>
    <dbReference type="NCBI Taxonomy" id="260086"/>
    <lineage>
        <taxon>Bacteria</taxon>
        <taxon>Bacillati</taxon>
        <taxon>Actinomycetota</taxon>
        <taxon>Actinomycetes</taxon>
        <taxon>Pseudonocardiales</taxon>
        <taxon>Pseudonocardiaceae</taxon>
        <taxon>Pseudonocardia</taxon>
    </lineage>
</organism>
<keyword evidence="4" id="KW-1185">Reference proteome</keyword>
<dbReference type="AlphaFoldDB" id="A0A1I5DI76"/>
<sequence length="274" mass="28300">MERIVGGEGVELAVERVGAGPPVLMLHGSGGGTHSWRAVAEQLADRYEMWLPARRHHSPSGDGAGRHTFARETADVRALLDAAAGPGRTPVHLVGGSAGATVALHAAAADPAGIASLTVYEPPLHASGPRLGPVLERYRATDDPDAAARIFALEVAGAPPALVEAMPPAPPEVARRSLHAQGHELEAFAADDGDPARFAGITVPVLLMQGAETWDPVPAVLDRLAAALPHAHRAVLPGQSHFATATAPELVAARLAGFLAEVDGAERLSPPRAR</sequence>
<dbReference type="PANTHER" id="PTHR43798">
    <property type="entry name" value="MONOACYLGLYCEROL LIPASE"/>
    <property type="match status" value="1"/>
</dbReference>
<dbReference type="RefSeq" id="WP_218162881.1">
    <property type="nucleotide sequence ID" value="NZ_FOUY01000026.1"/>
</dbReference>
<dbReference type="Pfam" id="PF00561">
    <property type="entry name" value="Abhydrolase_1"/>
    <property type="match status" value="1"/>
</dbReference>
<dbReference type="GO" id="GO:0016020">
    <property type="term" value="C:membrane"/>
    <property type="evidence" value="ECO:0007669"/>
    <property type="project" value="TreeGrafter"/>
</dbReference>
<evidence type="ECO:0000313" key="3">
    <source>
        <dbReference type="EMBL" id="SFN98965.1"/>
    </source>
</evidence>